<dbReference type="AlphaFoldDB" id="A0A8E2AIV9"/>
<evidence type="ECO:0000313" key="2">
    <source>
        <dbReference type="Proteomes" id="UP000250043"/>
    </source>
</evidence>
<sequence length="266" mass="30329">LATYNIFETIKNVLDKNPDIGESDVTKGNAARRLIVKFVNGLTSLQETGGPAVCASLLGYPDHYMNQTFKVFYWLSYVQYISHQEKVKVDNTDSEKVLLQLTKDGVTPASKVNDYIFRPVFFEQMPLYEYLHTADICCNPSSTAAKNIGNNESSDGESFDAETFVQGHPSRRTHGVKKVHSGQKYILDFRGACLSRPDVGNRKEYCKTMLVLFAPKGWRQLLDLKGEHTLWDAAFNSTVFHEWHYQIMRNMNVLYECLDVRDDYAA</sequence>
<name>A0A8E2AIV9_9APHY</name>
<dbReference type="OrthoDB" id="3259294at2759"/>
<feature type="non-terminal residue" evidence="1">
    <location>
        <position position="1"/>
    </location>
</feature>
<keyword evidence="2" id="KW-1185">Reference proteome</keyword>
<dbReference type="Proteomes" id="UP000250043">
    <property type="component" value="Unassembled WGS sequence"/>
</dbReference>
<protein>
    <submittedName>
        <fullName evidence="1">Uncharacterized protein</fullName>
    </submittedName>
</protein>
<organism evidence="1 2">
    <name type="scientific">Obba rivulosa</name>
    <dbReference type="NCBI Taxonomy" id="1052685"/>
    <lineage>
        <taxon>Eukaryota</taxon>
        <taxon>Fungi</taxon>
        <taxon>Dikarya</taxon>
        <taxon>Basidiomycota</taxon>
        <taxon>Agaricomycotina</taxon>
        <taxon>Agaricomycetes</taxon>
        <taxon>Polyporales</taxon>
        <taxon>Gelatoporiaceae</taxon>
        <taxon>Obba</taxon>
    </lineage>
</organism>
<reference evidence="1 2" key="1">
    <citation type="submission" date="2016-07" db="EMBL/GenBank/DDBJ databases">
        <title>Draft genome of the white-rot fungus Obba rivulosa 3A-2.</title>
        <authorList>
            <consortium name="DOE Joint Genome Institute"/>
            <person name="Miettinen O."/>
            <person name="Riley R."/>
            <person name="Acob R."/>
            <person name="Barry K."/>
            <person name="Cullen D."/>
            <person name="De Vries R."/>
            <person name="Hainaut M."/>
            <person name="Hatakka A."/>
            <person name="Henrissat B."/>
            <person name="Hilden K."/>
            <person name="Kuo R."/>
            <person name="Labutti K."/>
            <person name="Lipzen A."/>
            <person name="Makela M.R."/>
            <person name="Sandor L."/>
            <person name="Spatafora J.W."/>
            <person name="Grigoriev I.V."/>
            <person name="Hibbett D.S."/>
        </authorList>
    </citation>
    <scope>NUCLEOTIDE SEQUENCE [LARGE SCALE GENOMIC DNA]</scope>
    <source>
        <strain evidence="1 2">3A-2</strain>
    </source>
</reference>
<gene>
    <name evidence="1" type="ORF">OBBRIDRAFT_694752</name>
</gene>
<accession>A0A8E2AIV9</accession>
<proteinExistence type="predicted"/>
<evidence type="ECO:0000313" key="1">
    <source>
        <dbReference type="EMBL" id="OCH84229.1"/>
    </source>
</evidence>
<dbReference type="EMBL" id="KV722703">
    <property type="protein sequence ID" value="OCH84229.1"/>
    <property type="molecule type" value="Genomic_DNA"/>
</dbReference>
<feature type="non-terminal residue" evidence="1">
    <location>
        <position position="266"/>
    </location>
</feature>